<gene>
    <name evidence="2" type="ORF">DFH07DRAFT_768499</name>
</gene>
<protein>
    <submittedName>
        <fullName evidence="2">Uncharacterized protein</fullName>
    </submittedName>
</protein>
<dbReference type="EMBL" id="JARJLG010000022">
    <property type="protein sequence ID" value="KAJ7771118.1"/>
    <property type="molecule type" value="Genomic_DNA"/>
</dbReference>
<dbReference type="Proteomes" id="UP001215280">
    <property type="component" value="Unassembled WGS sequence"/>
</dbReference>
<reference evidence="2" key="1">
    <citation type="submission" date="2023-03" db="EMBL/GenBank/DDBJ databases">
        <title>Massive genome expansion in bonnet fungi (Mycena s.s.) driven by repeated elements and novel gene families across ecological guilds.</title>
        <authorList>
            <consortium name="Lawrence Berkeley National Laboratory"/>
            <person name="Harder C.B."/>
            <person name="Miyauchi S."/>
            <person name="Viragh M."/>
            <person name="Kuo A."/>
            <person name="Thoen E."/>
            <person name="Andreopoulos B."/>
            <person name="Lu D."/>
            <person name="Skrede I."/>
            <person name="Drula E."/>
            <person name="Henrissat B."/>
            <person name="Morin E."/>
            <person name="Kohler A."/>
            <person name="Barry K."/>
            <person name="LaButti K."/>
            <person name="Morin E."/>
            <person name="Salamov A."/>
            <person name="Lipzen A."/>
            <person name="Mereny Z."/>
            <person name="Hegedus B."/>
            <person name="Baldrian P."/>
            <person name="Stursova M."/>
            <person name="Weitz H."/>
            <person name="Taylor A."/>
            <person name="Grigoriev I.V."/>
            <person name="Nagy L.G."/>
            <person name="Martin F."/>
            <person name="Kauserud H."/>
        </authorList>
    </citation>
    <scope>NUCLEOTIDE SEQUENCE</scope>
    <source>
        <strain evidence="2">CBHHK188m</strain>
    </source>
</reference>
<evidence type="ECO:0000313" key="2">
    <source>
        <dbReference type="EMBL" id="KAJ7771118.1"/>
    </source>
</evidence>
<comment type="caution">
    <text evidence="2">The sequence shown here is derived from an EMBL/GenBank/DDBJ whole genome shotgun (WGS) entry which is preliminary data.</text>
</comment>
<keyword evidence="3" id="KW-1185">Reference proteome</keyword>
<name>A0AAD7JWY2_9AGAR</name>
<proteinExistence type="predicted"/>
<sequence length="204" mass="23802">MNKDPENIIFSLRTLVTNLRYSEKEDGAEFKHPALVAVQNHLRKVKYELYMKQYPPMGMTFQSMKKEGLRTLVTNLWLVPRVPRVQCLEHTLGRYSEKEDGAEIKHPALIGVQNHLRKVKYELYMKQYTPMGMTMTIQSIERKGGESEDDREVPKGTVDTNRLGRTCPGALHSRKRSTELKLSHQSIWTLNAQRSPVIWERHQR</sequence>
<feature type="region of interest" description="Disordered" evidence="1">
    <location>
        <begin position="141"/>
        <end position="164"/>
    </location>
</feature>
<evidence type="ECO:0000256" key="1">
    <source>
        <dbReference type="SAM" id="MobiDB-lite"/>
    </source>
</evidence>
<evidence type="ECO:0000313" key="3">
    <source>
        <dbReference type="Proteomes" id="UP001215280"/>
    </source>
</evidence>
<dbReference type="AlphaFoldDB" id="A0AAD7JWY2"/>
<accession>A0AAD7JWY2</accession>
<organism evidence="2 3">
    <name type="scientific">Mycena maculata</name>
    <dbReference type="NCBI Taxonomy" id="230809"/>
    <lineage>
        <taxon>Eukaryota</taxon>
        <taxon>Fungi</taxon>
        <taxon>Dikarya</taxon>
        <taxon>Basidiomycota</taxon>
        <taxon>Agaricomycotina</taxon>
        <taxon>Agaricomycetes</taxon>
        <taxon>Agaricomycetidae</taxon>
        <taxon>Agaricales</taxon>
        <taxon>Marasmiineae</taxon>
        <taxon>Mycenaceae</taxon>
        <taxon>Mycena</taxon>
    </lineage>
</organism>